<dbReference type="Proteomes" id="UP000188947">
    <property type="component" value="Unassembled WGS sequence"/>
</dbReference>
<dbReference type="eggNOG" id="ENOG503175Q">
    <property type="taxonomic scope" value="Bacteria"/>
</dbReference>
<dbReference type="RefSeq" id="WP_077564394.1">
    <property type="nucleotide sequence ID" value="NZ_CP016378.1"/>
</dbReference>
<organism evidence="1 2">
    <name type="scientific">Elizabethkingia meningoseptica</name>
    <name type="common">Chryseobacterium meningosepticum</name>
    <dbReference type="NCBI Taxonomy" id="238"/>
    <lineage>
        <taxon>Bacteria</taxon>
        <taxon>Pseudomonadati</taxon>
        <taxon>Bacteroidota</taxon>
        <taxon>Flavobacteriia</taxon>
        <taxon>Flavobacteriales</taxon>
        <taxon>Weeksellaceae</taxon>
        <taxon>Elizabethkingia</taxon>
    </lineage>
</organism>
<dbReference type="EMBL" id="MPOG01000007">
    <property type="protein sequence ID" value="OOH96592.1"/>
    <property type="molecule type" value="Genomic_DNA"/>
</dbReference>
<proteinExistence type="predicted"/>
<sequence>MKIYILFFTVFAQYFAAQEIINRKDSINGNVYSVEMDVRIDDLLRQIELNCLKPKIKKGDTKKSVYSKFLDKNKKESKIRFNTISMAEICKEKPKLMGYKIQIAVTNKGNEANKIRYEIRKKFPGLRTELDSSLRPNYKILAGSFFSKQSGSADLKRVRAIYPDAVLIVYRIFCAESK</sequence>
<evidence type="ECO:0000313" key="2">
    <source>
        <dbReference type="Proteomes" id="UP000188947"/>
    </source>
</evidence>
<gene>
    <name evidence="1" type="ORF">BMF97_04760</name>
</gene>
<accession>A0A1T3F8B9</accession>
<protein>
    <submittedName>
        <fullName evidence="1">SPOR domain-containing protein</fullName>
    </submittedName>
</protein>
<dbReference type="AlphaFoldDB" id="A0A1T3F8B9"/>
<evidence type="ECO:0000313" key="1">
    <source>
        <dbReference type="EMBL" id="OOH96592.1"/>
    </source>
</evidence>
<dbReference type="OrthoDB" id="2473397at2"/>
<reference evidence="1 2" key="1">
    <citation type="submission" date="2016-11" db="EMBL/GenBank/DDBJ databases">
        <title>Genome sequence and comparative genomic analysis of clinical strain Elizabethkingia meningoseptica 61421 PRCM.</title>
        <authorList>
            <person name="Wang M."/>
            <person name="Hu S."/>
            <person name="Cao L."/>
            <person name="Jiang T."/>
            <person name="Zhou Y."/>
            <person name="Ming D."/>
        </authorList>
    </citation>
    <scope>NUCLEOTIDE SEQUENCE [LARGE SCALE GENOMIC DNA]</scope>
    <source>
        <strain evidence="1 2">61421 PRCM</strain>
    </source>
</reference>
<name>A0A1T3F8B9_ELIME</name>
<dbReference type="STRING" id="238.BBD35_17350"/>
<comment type="caution">
    <text evidence="1">The sequence shown here is derived from an EMBL/GenBank/DDBJ whole genome shotgun (WGS) entry which is preliminary data.</text>
</comment>
<keyword evidence="2" id="KW-1185">Reference proteome</keyword>